<name>A0A8H3G535_9LECA</name>
<protein>
    <submittedName>
        <fullName evidence="2">Uncharacterized protein</fullName>
    </submittedName>
</protein>
<evidence type="ECO:0000256" key="1">
    <source>
        <dbReference type="SAM" id="SignalP"/>
    </source>
</evidence>
<evidence type="ECO:0000313" key="2">
    <source>
        <dbReference type="EMBL" id="CAF9935925.1"/>
    </source>
</evidence>
<keyword evidence="1" id="KW-0732">Signal</keyword>
<feature type="chain" id="PRO_5034558464" evidence="1">
    <location>
        <begin position="26"/>
        <end position="107"/>
    </location>
</feature>
<keyword evidence="3" id="KW-1185">Reference proteome</keyword>
<organism evidence="2 3">
    <name type="scientific">Heterodermia speciosa</name>
    <dbReference type="NCBI Taxonomy" id="116794"/>
    <lineage>
        <taxon>Eukaryota</taxon>
        <taxon>Fungi</taxon>
        <taxon>Dikarya</taxon>
        <taxon>Ascomycota</taxon>
        <taxon>Pezizomycotina</taxon>
        <taxon>Lecanoromycetes</taxon>
        <taxon>OSLEUM clade</taxon>
        <taxon>Lecanoromycetidae</taxon>
        <taxon>Caliciales</taxon>
        <taxon>Physciaceae</taxon>
        <taxon>Heterodermia</taxon>
    </lineage>
</organism>
<dbReference type="EMBL" id="CAJPDS010000087">
    <property type="protein sequence ID" value="CAF9935925.1"/>
    <property type="molecule type" value="Genomic_DNA"/>
</dbReference>
<dbReference type="AlphaFoldDB" id="A0A8H3G535"/>
<dbReference type="Proteomes" id="UP000664521">
    <property type="component" value="Unassembled WGS sequence"/>
</dbReference>
<comment type="caution">
    <text evidence="2">The sequence shown here is derived from an EMBL/GenBank/DDBJ whole genome shotgun (WGS) entry which is preliminary data.</text>
</comment>
<feature type="signal peptide" evidence="1">
    <location>
        <begin position="1"/>
        <end position="25"/>
    </location>
</feature>
<reference evidence="2" key="1">
    <citation type="submission" date="2021-03" db="EMBL/GenBank/DDBJ databases">
        <authorList>
            <person name="Tagirdzhanova G."/>
        </authorList>
    </citation>
    <scope>NUCLEOTIDE SEQUENCE</scope>
</reference>
<proteinExistence type="predicted"/>
<sequence length="107" mass="11930">MYLSSLIRALPPLLVFWLLSGLVDARIRSLAQQQRLASILAEKPLHTTALLAGAAATPMPAMPTVALKSRVMNRDTIVTQDESVDTERVREALAERLKQIELRELRI</sequence>
<gene>
    <name evidence="2" type="ORF">HETSPECPRED_009948</name>
</gene>
<evidence type="ECO:0000313" key="3">
    <source>
        <dbReference type="Proteomes" id="UP000664521"/>
    </source>
</evidence>
<accession>A0A8H3G535</accession>